<dbReference type="NCBIfam" id="TIGR00079">
    <property type="entry name" value="pept_deformyl"/>
    <property type="match status" value="1"/>
</dbReference>
<comment type="caution">
    <text evidence="7">The sequence shown here is derived from an EMBL/GenBank/DDBJ whole genome shotgun (WGS) entry which is preliminary data.</text>
</comment>
<reference evidence="7 8" key="1">
    <citation type="submission" date="2019-08" db="EMBL/GenBank/DDBJ databases">
        <title>In-depth cultivation of the pig gut microbiome towards novel bacterial diversity and tailored functional studies.</title>
        <authorList>
            <person name="Wylensek D."/>
            <person name="Hitch T.C.A."/>
            <person name="Clavel T."/>
        </authorList>
    </citation>
    <scope>NUCLEOTIDE SEQUENCE [LARGE SCALE GENOMIC DNA]</scope>
    <source>
        <strain evidence="7 8">WCA-383-APC-5B</strain>
    </source>
</reference>
<feature type="binding site" evidence="6">
    <location>
        <position position="136"/>
    </location>
    <ligand>
        <name>Fe cation</name>
        <dbReference type="ChEBI" id="CHEBI:24875"/>
    </ligand>
</feature>
<organism evidence="7 8">
    <name type="scientific">Inconstantimicrobium porci</name>
    <dbReference type="NCBI Taxonomy" id="2652291"/>
    <lineage>
        <taxon>Bacteria</taxon>
        <taxon>Bacillati</taxon>
        <taxon>Bacillota</taxon>
        <taxon>Clostridia</taxon>
        <taxon>Eubacteriales</taxon>
        <taxon>Clostridiaceae</taxon>
        <taxon>Inconstantimicrobium</taxon>
    </lineage>
</organism>
<dbReference type="SUPFAM" id="SSF56420">
    <property type="entry name" value="Peptide deformylase"/>
    <property type="match status" value="1"/>
</dbReference>
<dbReference type="Proteomes" id="UP000460287">
    <property type="component" value="Unassembled WGS sequence"/>
</dbReference>
<evidence type="ECO:0000256" key="5">
    <source>
        <dbReference type="ARBA" id="ARBA00023004"/>
    </source>
</evidence>
<comment type="function">
    <text evidence="6">Removes the formyl group from the N-terminal Met of newly synthesized proteins. Requires at least a dipeptide for an efficient rate of reaction. N-terminal L-methionine is a prerequisite for activity but the enzyme has broad specificity at other positions.</text>
</comment>
<evidence type="ECO:0000313" key="7">
    <source>
        <dbReference type="EMBL" id="MSR90104.1"/>
    </source>
</evidence>
<feature type="active site" evidence="6">
    <location>
        <position position="133"/>
    </location>
</feature>
<dbReference type="NCBIfam" id="NF001159">
    <property type="entry name" value="PRK00150.1-3"/>
    <property type="match status" value="1"/>
</dbReference>
<dbReference type="InterPro" id="IPR036821">
    <property type="entry name" value="Peptide_deformylase_sf"/>
</dbReference>
<dbReference type="PANTHER" id="PTHR10458:SF22">
    <property type="entry name" value="PEPTIDE DEFORMYLASE"/>
    <property type="match status" value="1"/>
</dbReference>
<evidence type="ECO:0000256" key="4">
    <source>
        <dbReference type="ARBA" id="ARBA00022917"/>
    </source>
</evidence>
<accession>A0A7X2T039</accession>
<dbReference type="GO" id="GO:0042586">
    <property type="term" value="F:peptide deformylase activity"/>
    <property type="evidence" value="ECO:0007669"/>
    <property type="project" value="UniProtKB-UniRule"/>
</dbReference>
<dbReference type="Pfam" id="PF01327">
    <property type="entry name" value="Pep_deformylase"/>
    <property type="match status" value="1"/>
</dbReference>
<evidence type="ECO:0000256" key="1">
    <source>
        <dbReference type="ARBA" id="ARBA00010759"/>
    </source>
</evidence>
<dbReference type="HAMAP" id="MF_00163">
    <property type="entry name" value="Pep_deformylase"/>
    <property type="match status" value="1"/>
</dbReference>
<evidence type="ECO:0000256" key="3">
    <source>
        <dbReference type="ARBA" id="ARBA00022801"/>
    </source>
</evidence>
<dbReference type="RefSeq" id="WP_154529979.1">
    <property type="nucleotide sequence ID" value="NZ_JAQXTV010000232.1"/>
</dbReference>
<dbReference type="EMBL" id="VULX01000001">
    <property type="protein sequence ID" value="MSR90104.1"/>
    <property type="molecule type" value="Genomic_DNA"/>
</dbReference>
<keyword evidence="3 6" id="KW-0378">Hydrolase</keyword>
<evidence type="ECO:0000313" key="8">
    <source>
        <dbReference type="Proteomes" id="UP000460287"/>
    </source>
</evidence>
<comment type="similarity">
    <text evidence="1 6">Belongs to the polypeptide deformylase family.</text>
</comment>
<feature type="binding site" evidence="6">
    <location>
        <position position="90"/>
    </location>
    <ligand>
        <name>Fe cation</name>
        <dbReference type="ChEBI" id="CHEBI:24875"/>
    </ligand>
</feature>
<dbReference type="CDD" id="cd00487">
    <property type="entry name" value="Pep_deformylase"/>
    <property type="match status" value="1"/>
</dbReference>
<keyword evidence="2 6" id="KW-0479">Metal-binding</keyword>
<evidence type="ECO:0000256" key="6">
    <source>
        <dbReference type="HAMAP-Rule" id="MF_00163"/>
    </source>
</evidence>
<gene>
    <name evidence="6 7" type="primary">def</name>
    <name evidence="7" type="ORF">FYJ33_01420</name>
</gene>
<dbReference type="PANTHER" id="PTHR10458">
    <property type="entry name" value="PEPTIDE DEFORMYLASE"/>
    <property type="match status" value="1"/>
</dbReference>
<comment type="cofactor">
    <cofactor evidence="6">
        <name>Fe(2+)</name>
        <dbReference type="ChEBI" id="CHEBI:29033"/>
    </cofactor>
    <text evidence="6">Binds 1 Fe(2+) ion.</text>
</comment>
<dbReference type="InterPro" id="IPR023635">
    <property type="entry name" value="Peptide_deformylase"/>
</dbReference>
<dbReference type="PIRSF" id="PIRSF004749">
    <property type="entry name" value="Pep_def"/>
    <property type="match status" value="1"/>
</dbReference>
<keyword evidence="4 6" id="KW-0648">Protein biosynthesis</keyword>
<keyword evidence="8" id="KW-1185">Reference proteome</keyword>
<sequence length="149" mass="16685">MALRTIRTEEDLILRKHCREVDTITDRILTLIKDMGETMYKADGVGLAAPQVGILKRIFVIDVFDGEGLRVFINPEILETSGSVKDQEGCLSVPEVQGLVERPEYVKVKAINEKGEEFVLEAHGLLARAVCHENDHLDGVLFIDKVIQE</sequence>
<dbReference type="GO" id="GO:0046872">
    <property type="term" value="F:metal ion binding"/>
    <property type="evidence" value="ECO:0007669"/>
    <property type="project" value="UniProtKB-KW"/>
</dbReference>
<dbReference type="Gene3D" id="3.90.45.10">
    <property type="entry name" value="Peptide deformylase"/>
    <property type="match status" value="1"/>
</dbReference>
<dbReference type="PRINTS" id="PR01576">
    <property type="entry name" value="PDEFORMYLASE"/>
</dbReference>
<keyword evidence="5 6" id="KW-0408">Iron</keyword>
<proteinExistence type="inferred from homology"/>
<dbReference type="GO" id="GO:0006412">
    <property type="term" value="P:translation"/>
    <property type="evidence" value="ECO:0007669"/>
    <property type="project" value="UniProtKB-UniRule"/>
</dbReference>
<evidence type="ECO:0000256" key="2">
    <source>
        <dbReference type="ARBA" id="ARBA00022723"/>
    </source>
</evidence>
<dbReference type="EC" id="3.5.1.88" evidence="6"/>
<name>A0A7X2T039_9CLOT</name>
<feature type="binding site" evidence="6">
    <location>
        <position position="132"/>
    </location>
    <ligand>
        <name>Fe cation</name>
        <dbReference type="ChEBI" id="CHEBI:24875"/>
    </ligand>
</feature>
<dbReference type="FunFam" id="3.90.45.10:FF:000005">
    <property type="entry name" value="Peptide deformylase"/>
    <property type="match status" value="1"/>
</dbReference>
<comment type="catalytic activity">
    <reaction evidence="6">
        <text>N-terminal N-formyl-L-methionyl-[peptide] + H2O = N-terminal L-methionyl-[peptide] + formate</text>
        <dbReference type="Rhea" id="RHEA:24420"/>
        <dbReference type="Rhea" id="RHEA-COMP:10639"/>
        <dbReference type="Rhea" id="RHEA-COMP:10640"/>
        <dbReference type="ChEBI" id="CHEBI:15377"/>
        <dbReference type="ChEBI" id="CHEBI:15740"/>
        <dbReference type="ChEBI" id="CHEBI:49298"/>
        <dbReference type="ChEBI" id="CHEBI:64731"/>
        <dbReference type="EC" id="3.5.1.88"/>
    </reaction>
</comment>
<dbReference type="AlphaFoldDB" id="A0A7X2T039"/>
<protein>
    <recommendedName>
        <fullName evidence="6">Peptide deformylase</fullName>
        <shortName evidence="6">PDF</shortName>
        <ecNumber evidence="6">3.5.1.88</ecNumber>
    </recommendedName>
    <alternativeName>
        <fullName evidence="6">Polypeptide deformylase</fullName>
    </alternativeName>
</protein>